<dbReference type="SUPFAM" id="SSF50129">
    <property type="entry name" value="GroES-like"/>
    <property type="match status" value="1"/>
</dbReference>
<keyword evidence="3 7" id="KW-0479">Metal-binding</keyword>
<dbReference type="GO" id="GO:0051903">
    <property type="term" value="F:S-(hydroxymethyl)glutathione dehydrogenase [NAD(P)+] activity"/>
    <property type="evidence" value="ECO:0007669"/>
    <property type="project" value="TreeGrafter"/>
</dbReference>
<dbReference type="InterPro" id="IPR013149">
    <property type="entry name" value="ADH-like_C"/>
</dbReference>
<dbReference type="SUPFAM" id="SSF51735">
    <property type="entry name" value="NAD(P)-binding Rossmann-fold domains"/>
    <property type="match status" value="1"/>
</dbReference>
<evidence type="ECO:0000256" key="5">
    <source>
        <dbReference type="ARBA" id="ARBA00023002"/>
    </source>
</evidence>
<accession>A0A540W489</accession>
<gene>
    <name evidence="9" type="ORF">E6W39_14130</name>
</gene>
<organism evidence="9 10">
    <name type="scientific">Kitasatospora acidiphila</name>
    <dbReference type="NCBI Taxonomy" id="2567942"/>
    <lineage>
        <taxon>Bacteria</taxon>
        <taxon>Bacillati</taxon>
        <taxon>Actinomycetota</taxon>
        <taxon>Actinomycetes</taxon>
        <taxon>Kitasatosporales</taxon>
        <taxon>Streptomycetaceae</taxon>
        <taxon>Kitasatospora</taxon>
    </lineage>
</organism>
<name>A0A540W489_9ACTN</name>
<dbReference type="InterPro" id="IPR002328">
    <property type="entry name" value="ADH_Zn_CS"/>
</dbReference>
<dbReference type="InterPro" id="IPR036291">
    <property type="entry name" value="NAD(P)-bd_dom_sf"/>
</dbReference>
<dbReference type="FunFam" id="3.40.50.720:FF:000003">
    <property type="entry name" value="S-(hydroxymethyl)glutathione dehydrogenase"/>
    <property type="match status" value="1"/>
</dbReference>
<comment type="caution">
    <text evidence="9">The sequence shown here is derived from an EMBL/GenBank/DDBJ whole genome shotgun (WGS) entry which is preliminary data.</text>
</comment>
<keyword evidence="4 7" id="KW-0862">Zinc</keyword>
<dbReference type="InterPro" id="IPR011032">
    <property type="entry name" value="GroES-like_sf"/>
</dbReference>
<dbReference type="EMBL" id="VIGB01000003">
    <property type="protein sequence ID" value="TQF03174.1"/>
    <property type="molecule type" value="Genomic_DNA"/>
</dbReference>
<dbReference type="GO" id="GO:0046294">
    <property type="term" value="P:formaldehyde catabolic process"/>
    <property type="evidence" value="ECO:0007669"/>
    <property type="project" value="TreeGrafter"/>
</dbReference>
<evidence type="ECO:0000256" key="3">
    <source>
        <dbReference type="ARBA" id="ARBA00022723"/>
    </source>
</evidence>
<evidence type="ECO:0000256" key="1">
    <source>
        <dbReference type="ARBA" id="ARBA00001947"/>
    </source>
</evidence>
<dbReference type="RefSeq" id="WP_141633846.1">
    <property type="nucleotide sequence ID" value="NZ_VIGB01000003.1"/>
</dbReference>
<dbReference type="Proteomes" id="UP000319103">
    <property type="component" value="Unassembled WGS sequence"/>
</dbReference>
<evidence type="ECO:0000256" key="7">
    <source>
        <dbReference type="RuleBase" id="RU361277"/>
    </source>
</evidence>
<keyword evidence="5" id="KW-0560">Oxidoreductase</keyword>
<protein>
    <submittedName>
        <fullName evidence="9">Zinc-binding dehydrogenase</fullName>
    </submittedName>
</protein>
<keyword evidence="6" id="KW-0520">NAD</keyword>
<dbReference type="PROSITE" id="PS00059">
    <property type="entry name" value="ADH_ZINC"/>
    <property type="match status" value="1"/>
</dbReference>
<reference evidence="9 10" key="1">
    <citation type="submission" date="2019-06" db="EMBL/GenBank/DDBJ databases">
        <title>Description of Kitasatospora acidophila sp. nov. isolated from pine grove soil, and reclassification of Streptomyces novaecaesareae to Kitasatospora novaeceasareae comb. nov.</title>
        <authorList>
            <person name="Kim M.J."/>
        </authorList>
    </citation>
    <scope>NUCLEOTIDE SEQUENCE [LARGE SCALE GENOMIC DNA]</scope>
    <source>
        <strain evidence="9 10">MMS16-CNU292</strain>
    </source>
</reference>
<evidence type="ECO:0000259" key="8">
    <source>
        <dbReference type="SMART" id="SM00829"/>
    </source>
</evidence>
<evidence type="ECO:0000313" key="9">
    <source>
        <dbReference type="EMBL" id="TQF03174.1"/>
    </source>
</evidence>
<keyword evidence="10" id="KW-1185">Reference proteome</keyword>
<dbReference type="Pfam" id="PF08240">
    <property type="entry name" value="ADH_N"/>
    <property type="match status" value="1"/>
</dbReference>
<evidence type="ECO:0000313" key="10">
    <source>
        <dbReference type="Proteomes" id="UP000319103"/>
    </source>
</evidence>
<dbReference type="SMART" id="SM00829">
    <property type="entry name" value="PKS_ER"/>
    <property type="match status" value="1"/>
</dbReference>
<feature type="domain" description="Enoyl reductase (ER)" evidence="8">
    <location>
        <begin position="14"/>
        <end position="306"/>
    </location>
</feature>
<dbReference type="OrthoDB" id="334894at2"/>
<evidence type="ECO:0000256" key="4">
    <source>
        <dbReference type="ARBA" id="ARBA00022833"/>
    </source>
</evidence>
<comment type="similarity">
    <text evidence="2 7">Belongs to the zinc-containing alcohol dehydrogenase family.</text>
</comment>
<evidence type="ECO:0000256" key="6">
    <source>
        <dbReference type="ARBA" id="ARBA00023027"/>
    </source>
</evidence>
<dbReference type="InterPro" id="IPR013154">
    <property type="entry name" value="ADH-like_N"/>
</dbReference>
<proteinExistence type="inferred from homology"/>
<dbReference type="GO" id="GO:0005829">
    <property type="term" value="C:cytosol"/>
    <property type="evidence" value="ECO:0007669"/>
    <property type="project" value="TreeGrafter"/>
</dbReference>
<sequence>MSYRCRAAVLMAPGEPLTIEEIELAEPAAGEVLVRTVSAGICATDLHFAVGRFPYPVPTVLGHEASGVIEAVGPGVTSFSAGDRVIVCDQIFCGRCAACLSGAMVYCTDTSGKERQRHRLTLAGQPIRQYLGVSAFAELMLTDANALIPLPPDISHDAGALLGCCLTTGLASVFNVAQPKPGDSIAVFGCGGVGLGAVQGARIAGATQIIAVDLEDHRLAAAAKVGATVTINAGFKDPVEEIRAVAPGGVNRSIEAVGLIETAGQAFAVLAPGGQATVLGMLPAGAAVPVPGSLLRHGRSLGGSVMGSVRSRADIPRYADLARTGMLAADDIATHRRPLQEINEALRAATAREGIRQMIRFTL</sequence>
<comment type="cofactor">
    <cofactor evidence="1 7">
        <name>Zn(2+)</name>
        <dbReference type="ChEBI" id="CHEBI:29105"/>
    </cofactor>
</comment>
<dbReference type="AlphaFoldDB" id="A0A540W489"/>
<dbReference type="PANTHER" id="PTHR43880:SF12">
    <property type="entry name" value="ALCOHOL DEHYDROGENASE CLASS-3"/>
    <property type="match status" value="1"/>
</dbReference>
<dbReference type="PANTHER" id="PTHR43880">
    <property type="entry name" value="ALCOHOL DEHYDROGENASE"/>
    <property type="match status" value="1"/>
</dbReference>
<evidence type="ECO:0000256" key="2">
    <source>
        <dbReference type="ARBA" id="ARBA00008072"/>
    </source>
</evidence>
<dbReference type="Gene3D" id="3.90.180.10">
    <property type="entry name" value="Medium-chain alcohol dehydrogenases, catalytic domain"/>
    <property type="match status" value="1"/>
</dbReference>
<dbReference type="GO" id="GO:0008270">
    <property type="term" value="F:zinc ion binding"/>
    <property type="evidence" value="ECO:0007669"/>
    <property type="project" value="InterPro"/>
</dbReference>
<dbReference type="Gene3D" id="3.40.50.720">
    <property type="entry name" value="NAD(P)-binding Rossmann-like Domain"/>
    <property type="match status" value="1"/>
</dbReference>
<dbReference type="Pfam" id="PF00107">
    <property type="entry name" value="ADH_zinc_N"/>
    <property type="match status" value="1"/>
</dbReference>
<dbReference type="InterPro" id="IPR020843">
    <property type="entry name" value="ER"/>
</dbReference>